<keyword evidence="1" id="KW-0732">Signal</keyword>
<evidence type="ECO:0000313" key="3">
    <source>
        <dbReference type="Proteomes" id="UP001151699"/>
    </source>
</evidence>
<dbReference type="Proteomes" id="UP001151699">
    <property type="component" value="Chromosome C"/>
</dbReference>
<dbReference type="AlphaFoldDB" id="A0A9Q0RV71"/>
<reference evidence="2" key="1">
    <citation type="submission" date="2022-07" db="EMBL/GenBank/DDBJ databases">
        <authorList>
            <person name="Trinca V."/>
            <person name="Uliana J.V.C."/>
            <person name="Torres T.T."/>
            <person name="Ward R.J."/>
            <person name="Monesi N."/>
        </authorList>
    </citation>
    <scope>NUCLEOTIDE SEQUENCE</scope>
    <source>
        <strain evidence="2">HSMRA1968</strain>
        <tissue evidence="2">Whole embryos</tissue>
    </source>
</reference>
<protein>
    <submittedName>
        <fullName evidence="2">Uncharacterized protein</fullName>
    </submittedName>
</protein>
<sequence>MSIRIKVFAFYLIVAAITLKVTNAQEIELDFEEIDIERCDLSECGGCPPIPVCECARSEGSSVNTTEGTTKEPEQRIKYRPVPKRKRADQRKLCLCPLILCVAPPVCEC</sequence>
<gene>
    <name evidence="2" type="ORF">Bhyg_13965</name>
</gene>
<dbReference type="EMBL" id="WJQU01000004">
    <property type="protein sequence ID" value="KAJ6635380.1"/>
    <property type="molecule type" value="Genomic_DNA"/>
</dbReference>
<organism evidence="2 3">
    <name type="scientific">Pseudolycoriella hygida</name>
    <dbReference type="NCBI Taxonomy" id="35572"/>
    <lineage>
        <taxon>Eukaryota</taxon>
        <taxon>Metazoa</taxon>
        <taxon>Ecdysozoa</taxon>
        <taxon>Arthropoda</taxon>
        <taxon>Hexapoda</taxon>
        <taxon>Insecta</taxon>
        <taxon>Pterygota</taxon>
        <taxon>Neoptera</taxon>
        <taxon>Endopterygota</taxon>
        <taxon>Diptera</taxon>
        <taxon>Nematocera</taxon>
        <taxon>Sciaroidea</taxon>
        <taxon>Sciaridae</taxon>
        <taxon>Pseudolycoriella</taxon>
    </lineage>
</organism>
<evidence type="ECO:0000256" key="1">
    <source>
        <dbReference type="SAM" id="SignalP"/>
    </source>
</evidence>
<feature type="signal peptide" evidence="1">
    <location>
        <begin position="1"/>
        <end position="24"/>
    </location>
</feature>
<evidence type="ECO:0000313" key="2">
    <source>
        <dbReference type="EMBL" id="KAJ6635380.1"/>
    </source>
</evidence>
<comment type="caution">
    <text evidence="2">The sequence shown here is derived from an EMBL/GenBank/DDBJ whole genome shotgun (WGS) entry which is preliminary data.</text>
</comment>
<keyword evidence="3" id="KW-1185">Reference proteome</keyword>
<accession>A0A9Q0RV71</accession>
<proteinExistence type="predicted"/>
<name>A0A9Q0RV71_9DIPT</name>
<feature type="chain" id="PRO_5040352922" evidence="1">
    <location>
        <begin position="25"/>
        <end position="109"/>
    </location>
</feature>